<dbReference type="Proteomes" id="UP000063699">
    <property type="component" value="Chromosome"/>
</dbReference>
<dbReference type="OrthoDB" id="4518481at2"/>
<feature type="compositionally biased region" description="Basic and acidic residues" evidence="1">
    <location>
        <begin position="1"/>
        <end position="15"/>
    </location>
</feature>
<gene>
    <name evidence="2" type="ORF">AOZ06_40750</name>
</gene>
<reference evidence="2 3" key="1">
    <citation type="submission" date="2015-07" db="EMBL/GenBank/DDBJ databases">
        <title>Genome sequencing of Kibdelosporangium phytohabitans.</title>
        <authorList>
            <person name="Qin S."/>
            <person name="Xing K."/>
        </authorList>
    </citation>
    <scope>NUCLEOTIDE SEQUENCE [LARGE SCALE GENOMIC DNA]</scope>
    <source>
        <strain evidence="2 3">KLBMP1111</strain>
    </source>
</reference>
<accession>A0A0N9ICB7</accession>
<dbReference type="EMBL" id="CP012752">
    <property type="protein sequence ID" value="ALG12352.1"/>
    <property type="molecule type" value="Genomic_DNA"/>
</dbReference>
<keyword evidence="3" id="KW-1185">Reference proteome</keyword>
<name>A0A0N9ICB7_9PSEU</name>
<evidence type="ECO:0000256" key="1">
    <source>
        <dbReference type="SAM" id="MobiDB-lite"/>
    </source>
</evidence>
<sequence>MQRNELLQEARERTPSRTLPGEPMSRRELAEAVNAWLWQSTGQRYDLDAHTIARYERGAVRWPNAHYRAALRHVLRAVDDAALGFAQPGTEMPTRMDRPQDRTSRMDVEVVLMDAADESSELLARVEATNVGDMTVEQLHADVRQIATTYLKVPTLPLFARTRALRDRAFTLLDGRQRPTQARELYAAAGWSLTLLAWMTVDLGRPDIAETHARTAWACAENADHNGLRAWVRATQHTASFWQDDFERAAQYAADGLTYATGTASTFLASAYALDLARTGRTKQARDALVTAQRTVEVQDGHIDDLAGPFTCRVERAEGFWSDAALALGEPAVTADHADRAVARFEASPDDRRNPGSERMVRLQQVRARLALGELDGAADALAPVLATAPEHRVRPLLHRLAEVRKAAAGYTAEPLATQIGDGIREFARHPVVAELTS</sequence>
<evidence type="ECO:0008006" key="4">
    <source>
        <dbReference type="Google" id="ProtNLM"/>
    </source>
</evidence>
<dbReference type="STRING" id="860235.AOZ06_40750"/>
<feature type="region of interest" description="Disordered" evidence="1">
    <location>
        <begin position="1"/>
        <end position="25"/>
    </location>
</feature>
<dbReference type="AlphaFoldDB" id="A0A0N9ICB7"/>
<organism evidence="2 3">
    <name type="scientific">Kibdelosporangium phytohabitans</name>
    <dbReference type="NCBI Taxonomy" id="860235"/>
    <lineage>
        <taxon>Bacteria</taxon>
        <taxon>Bacillati</taxon>
        <taxon>Actinomycetota</taxon>
        <taxon>Actinomycetes</taxon>
        <taxon>Pseudonocardiales</taxon>
        <taxon>Pseudonocardiaceae</taxon>
        <taxon>Kibdelosporangium</taxon>
    </lineage>
</organism>
<evidence type="ECO:0000313" key="3">
    <source>
        <dbReference type="Proteomes" id="UP000063699"/>
    </source>
</evidence>
<evidence type="ECO:0000313" key="2">
    <source>
        <dbReference type="EMBL" id="ALG12352.1"/>
    </source>
</evidence>
<dbReference type="KEGG" id="kphy:AOZ06_40750"/>
<protein>
    <recommendedName>
        <fullName evidence="4">XRE family transcriptional regulator</fullName>
    </recommendedName>
</protein>
<dbReference type="RefSeq" id="WP_054294247.1">
    <property type="nucleotide sequence ID" value="NZ_CP012752.1"/>
</dbReference>
<proteinExistence type="predicted"/>